<dbReference type="EMBL" id="BMOE01000015">
    <property type="protein sequence ID" value="GGJ85946.1"/>
    <property type="molecule type" value="Genomic_DNA"/>
</dbReference>
<proteinExistence type="predicted"/>
<dbReference type="Pfam" id="PF13354">
    <property type="entry name" value="Beta-lactamase2"/>
    <property type="match status" value="1"/>
</dbReference>
<dbReference type="Gene3D" id="3.40.710.10">
    <property type="entry name" value="DD-peptidase/beta-lactamase superfamily"/>
    <property type="match status" value="1"/>
</dbReference>
<sequence length="279" mass="30310">MGGVQRALTSQGFAGRVAVVVQDARTGETLHAERPDEALPAASIVKVALLVRGLLAAQEGEVPLAERVPLRAEDRVPGSGVLHELSPGLTPTWEDLLTLMVIVSDNTATNLVISRLGLERVQAWLAQTLPDTRLVGRLQLPPELRNDAQRRGERNTTTARDTAALLTRLYRHELLDDAHTRLALDILGRQQFRDILARHVPRGVDGEPLYRVLSKSGELTGVHHDAGLLLLPRPLSVAVLSVDGSDPREHPDNRDVTLLAATIWPLLHALGGPFGGHSY</sequence>
<dbReference type="GO" id="GO:0030655">
    <property type="term" value="P:beta-lactam antibiotic catabolic process"/>
    <property type="evidence" value="ECO:0007669"/>
    <property type="project" value="InterPro"/>
</dbReference>
<dbReference type="GO" id="GO:0046677">
    <property type="term" value="P:response to antibiotic"/>
    <property type="evidence" value="ECO:0007669"/>
    <property type="project" value="InterPro"/>
</dbReference>
<dbReference type="AlphaFoldDB" id="A0A917PP52"/>
<dbReference type="PANTHER" id="PTHR35333">
    <property type="entry name" value="BETA-LACTAMASE"/>
    <property type="match status" value="1"/>
</dbReference>
<evidence type="ECO:0000259" key="1">
    <source>
        <dbReference type="Pfam" id="PF13354"/>
    </source>
</evidence>
<dbReference type="InterPro" id="IPR045155">
    <property type="entry name" value="Beta-lactam_cat"/>
</dbReference>
<dbReference type="InterPro" id="IPR012338">
    <property type="entry name" value="Beta-lactam/transpept-like"/>
</dbReference>
<dbReference type="GO" id="GO:0008800">
    <property type="term" value="F:beta-lactamase activity"/>
    <property type="evidence" value="ECO:0007669"/>
    <property type="project" value="InterPro"/>
</dbReference>
<feature type="domain" description="Beta-lactamase class A catalytic" evidence="1">
    <location>
        <begin position="19"/>
        <end position="240"/>
    </location>
</feature>
<evidence type="ECO:0000313" key="2">
    <source>
        <dbReference type="EMBL" id="GGJ85946.1"/>
    </source>
</evidence>
<accession>A0A917PP52</accession>
<dbReference type="PANTHER" id="PTHR35333:SF4">
    <property type="entry name" value="SLR0121 PROTEIN"/>
    <property type="match status" value="1"/>
</dbReference>
<dbReference type="SUPFAM" id="SSF56601">
    <property type="entry name" value="beta-lactamase/transpeptidase-like"/>
    <property type="match status" value="1"/>
</dbReference>
<organism evidence="2 3">
    <name type="scientific">Deinococcus aquiradiocola</name>
    <dbReference type="NCBI Taxonomy" id="393059"/>
    <lineage>
        <taxon>Bacteria</taxon>
        <taxon>Thermotogati</taxon>
        <taxon>Deinococcota</taxon>
        <taxon>Deinococci</taxon>
        <taxon>Deinococcales</taxon>
        <taxon>Deinococcaceae</taxon>
        <taxon>Deinococcus</taxon>
    </lineage>
</organism>
<evidence type="ECO:0000313" key="3">
    <source>
        <dbReference type="Proteomes" id="UP000635726"/>
    </source>
</evidence>
<gene>
    <name evidence="2" type="ORF">GCM10008939_32250</name>
</gene>
<name>A0A917PP52_9DEIO</name>
<dbReference type="RefSeq" id="WP_188964385.1">
    <property type="nucleotide sequence ID" value="NZ_BMOE01000015.1"/>
</dbReference>
<keyword evidence="2" id="KW-0378">Hydrolase</keyword>
<comment type="caution">
    <text evidence="2">The sequence shown here is derived from an EMBL/GenBank/DDBJ whole genome shotgun (WGS) entry which is preliminary data.</text>
</comment>
<dbReference type="Proteomes" id="UP000635726">
    <property type="component" value="Unassembled WGS sequence"/>
</dbReference>
<protein>
    <submittedName>
        <fullName evidence="2">Serine hydrolase</fullName>
    </submittedName>
</protein>
<reference evidence="2" key="1">
    <citation type="journal article" date="2014" name="Int. J. Syst. Evol. Microbiol.">
        <title>Complete genome sequence of Corynebacterium casei LMG S-19264T (=DSM 44701T), isolated from a smear-ripened cheese.</title>
        <authorList>
            <consortium name="US DOE Joint Genome Institute (JGI-PGF)"/>
            <person name="Walter F."/>
            <person name="Albersmeier A."/>
            <person name="Kalinowski J."/>
            <person name="Ruckert C."/>
        </authorList>
    </citation>
    <scope>NUCLEOTIDE SEQUENCE</scope>
    <source>
        <strain evidence="2">JCM 14371</strain>
    </source>
</reference>
<keyword evidence="3" id="KW-1185">Reference proteome</keyword>
<reference evidence="2" key="2">
    <citation type="submission" date="2020-09" db="EMBL/GenBank/DDBJ databases">
        <authorList>
            <person name="Sun Q."/>
            <person name="Ohkuma M."/>
        </authorList>
    </citation>
    <scope>NUCLEOTIDE SEQUENCE</scope>
    <source>
        <strain evidence="2">JCM 14371</strain>
    </source>
</reference>
<dbReference type="InterPro" id="IPR000871">
    <property type="entry name" value="Beta-lactam_class-A"/>
</dbReference>